<accession>A0A7R9AEV8</accession>
<dbReference type="InterPro" id="IPR045190">
    <property type="entry name" value="MCCB/AccD1-like"/>
</dbReference>
<dbReference type="InterPro" id="IPR034733">
    <property type="entry name" value="AcCoA_carboxyl_beta"/>
</dbReference>
<dbReference type="GO" id="GO:1905202">
    <property type="term" value="C:methylcrotonoyl-CoA carboxylase complex"/>
    <property type="evidence" value="ECO:0007669"/>
    <property type="project" value="TreeGrafter"/>
</dbReference>
<dbReference type="GO" id="GO:0006552">
    <property type="term" value="P:L-leucine catabolic process"/>
    <property type="evidence" value="ECO:0007669"/>
    <property type="project" value="UniProtKB-UniPathway"/>
</dbReference>
<dbReference type="FunFam" id="3.90.226.10:FF:000046">
    <property type="entry name" value="Geranyl-CoA carboxylase beta subunit"/>
    <property type="match status" value="1"/>
</dbReference>
<evidence type="ECO:0000256" key="6">
    <source>
        <dbReference type="ARBA" id="ARBA00052347"/>
    </source>
</evidence>
<name>A0A7R9AEV8_9CRUS</name>
<evidence type="ECO:0000313" key="9">
    <source>
        <dbReference type="Proteomes" id="UP000677054"/>
    </source>
</evidence>
<evidence type="ECO:0000256" key="2">
    <source>
        <dbReference type="ARBA" id="ARBA00026116"/>
    </source>
</evidence>
<proteinExistence type="predicted"/>
<evidence type="ECO:0000259" key="7">
    <source>
        <dbReference type="PROSITE" id="PS50980"/>
    </source>
</evidence>
<dbReference type="Pfam" id="PF01039">
    <property type="entry name" value="Carboxyl_trans"/>
    <property type="match status" value="1"/>
</dbReference>
<evidence type="ECO:0000256" key="4">
    <source>
        <dbReference type="ARBA" id="ARBA00031237"/>
    </source>
</evidence>
<dbReference type="PANTHER" id="PTHR22855:SF47">
    <property type="entry name" value="METHYLCROTONOYL-COA CARBOXYLASE"/>
    <property type="match status" value="1"/>
</dbReference>
<evidence type="ECO:0000256" key="5">
    <source>
        <dbReference type="ARBA" id="ARBA00031404"/>
    </source>
</evidence>
<dbReference type="SUPFAM" id="SSF52096">
    <property type="entry name" value="ClpP/crotonase"/>
    <property type="match status" value="2"/>
</dbReference>
<sequence length="638" mass="69447">FFSLKGVGHRIRVSLDLEKHDLWPCRVEDETVLREVVDTITHMLSRWHSSPGLSALSSVASVFHCNYATNSDTKRPFPVIGNGIKEDSHLKDVLKFRGVGIVGEKILKALEFLCESGGGKRAIERHTVLNKKLLVRDRLKQIMDEDSPFLEMSKTAGLGMDYGNIPGSGTVTGIGWVNGVACMMLANDATVKGGTFFPITVTKSLRAQEVSESLHIPMIYLVDSGGAFLPLQVRISPTANPRADLFPDKKHGGRTFHNQAIASSKGIPQIAIVCGSCTAGGAYTPTMSDEAIIVDRIGTLFLGGPPLVKAATGEIVSEEELGGASMHCSVSGCLDYFSGNEEEALSSCRDIVASLNIPSEEIPKDISVQLPLFPSSDLTGIYVFITALSGVEERDRSTTLEIIARIVDGSRFHEFKPLFGANLVTGFAFLDGLQLHTDELFDSRQLIGILGHHGALTSADSLKGCHFLFLCDLRGIPVIFLHNSPLDRQTLADSHPEDLGIALKDRAKMAATVSNMQVPKIAVTVGACLEDDCYTMCGPGFQPWLNFAWPLACLSMKQDTEDFKRWKSEMKDFNVEAGNLDFDFPVGSAFHASSHTLIDGVILPEHTRKVSVVFELECNQTGPGNYQEEAGHKKCCFE</sequence>
<dbReference type="GO" id="GO:0005739">
    <property type="term" value="C:mitochondrion"/>
    <property type="evidence" value="ECO:0007669"/>
    <property type="project" value="TreeGrafter"/>
</dbReference>
<feature type="domain" description="CoA carboxyltransferase N-terminal" evidence="7">
    <location>
        <begin position="100"/>
        <end position="367"/>
    </location>
</feature>
<evidence type="ECO:0000256" key="3">
    <source>
        <dbReference type="ARBA" id="ARBA00031109"/>
    </source>
</evidence>
<feature type="non-terminal residue" evidence="8">
    <location>
        <position position="638"/>
    </location>
</feature>
<dbReference type="Gene3D" id="3.90.226.10">
    <property type="entry name" value="2-enoyl-CoA Hydratase, Chain A, domain 1"/>
    <property type="match status" value="2"/>
</dbReference>
<evidence type="ECO:0000256" key="1">
    <source>
        <dbReference type="ARBA" id="ARBA00025711"/>
    </source>
</evidence>
<comment type="pathway">
    <text evidence="1">Amino-acid degradation; L-leucine degradation; (S)-3-hydroxy-3-methylglutaryl-CoA from 3-isovaleryl-CoA: step 2/3.</text>
</comment>
<dbReference type="PANTHER" id="PTHR22855">
    <property type="entry name" value="ACETYL, PROPIONYL, PYRUVATE, AND GLUTACONYL CARBOXYLASE-RELATED"/>
    <property type="match status" value="1"/>
</dbReference>
<gene>
    <name evidence="8" type="ORF">DSTB1V02_LOCUS12333</name>
</gene>
<reference evidence="8" key="1">
    <citation type="submission" date="2020-11" db="EMBL/GenBank/DDBJ databases">
        <authorList>
            <person name="Tran Van P."/>
        </authorList>
    </citation>
    <scope>NUCLEOTIDE SEQUENCE</scope>
</reference>
<dbReference type="UniPathway" id="UPA00363">
    <property type="reaction ID" value="UER00861"/>
</dbReference>
<dbReference type="EMBL" id="LR904094">
    <property type="protein sequence ID" value="CAD7252575.1"/>
    <property type="molecule type" value="Genomic_DNA"/>
</dbReference>
<dbReference type="OrthoDB" id="439921at2759"/>
<evidence type="ECO:0000313" key="8">
    <source>
        <dbReference type="EMBL" id="CAD7252575.1"/>
    </source>
</evidence>
<dbReference type="EMBL" id="CAJPEV010004577">
    <property type="protein sequence ID" value="CAG0902029.1"/>
    <property type="molecule type" value="Genomic_DNA"/>
</dbReference>
<dbReference type="Proteomes" id="UP000677054">
    <property type="component" value="Unassembled WGS sequence"/>
</dbReference>
<dbReference type="InterPro" id="IPR011762">
    <property type="entry name" value="COA_CT_N"/>
</dbReference>
<protein>
    <recommendedName>
        <fullName evidence="2">methylcrotonoyl-CoA carboxylase</fullName>
        <ecNumber evidence="2">6.4.1.4</ecNumber>
    </recommendedName>
    <alternativeName>
        <fullName evidence="5">3-methylcrotonyl-CoA carboxylase 2</fullName>
    </alternativeName>
    <alternativeName>
        <fullName evidence="3">3-methylcrotonyl-CoA carboxylase non-biotin-containing subunit</fullName>
    </alternativeName>
    <alternativeName>
        <fullName evidence="4">3-methylcrotonyl-CoA:carbon dioxide ligase subunit beta</fullName>
    </alternativeName>
</protein>
<dbReference type="EC" id="6.4.1.4" evidence="2"/>
<feature type="non-terminal residue" evidence="8">
    <location>
        <position position="1"/>
    </location>
</feature>
<comment type="catalytic activity">
    <reaction evidence="6">
        <text>3-methylbut-2-enoyl-CoA + hydrogencarbonate + ATP = 3-methyl-(2E)-glutaconyl-CoA + ADP + phosphate + H(+)</text>
        <dbReference type="Rhea" id="RHEA:13589"/>
        <dbReference type="ChEBI" id="CHEBI:15378"/>
        <dbReference type="ChEBI" id="CHEBI:17544"/>
        <dbReference type="ChEBI" id="CHEBI:30616"/>
        <dbReference type="ChEBI" id="CHEBI:43474"/>
        <dbReference type="ChEBI" id="CHEBI:57344"/>
        <dbReference type="ChEBI" id="CHEBI:57346"/>
        <dbReference type="ChEBI" id="CHEBI:456216"/>
        <dbReference type="EC" id="6.4.1.4"/>
    </reaction>
</comment>
<dbReference type="GO" id="GO:0004485">
    <property type="term" value="F:methylcrotonoyl-CoA carboxylase activity"/>
    <property type="evidence" value="ECO:0007669"/>
    <property type="project" value="UniProtKB-EC"/>
</dbReference>
<dbReference type="PROSITE" id="PS50980">
    <property type="entry name" value="COA_CT_NTER"/>
    <property type="match status" value="1"/>
</dbReference>
<dbReference type="InterPro" id="IPR029045">
    <property type="entry name" value="ClpP/crotonase-like_dom_sf"/>
</dbReference>
<dbReference type="AlphaFoldDB" id="A0A7R9AEV8"/>
<keyword evidence="9" id="KW-1185">Reference proteome</keyword>
<organism evidence="8">
    <name type="scientific">Darwinula stevensoni</name>
    <dbReference type="NCBI Taxonomy" id="69355"/>
    <lineage>
        <taxon>Eukaryota</taxon>
        <taxon>Metazoa</taxon>
        <taxon>Ecdysozoa</taxon>
        <taxon>Arthropoda</taxon>
        <taxon>Crustacea</taxon>
        <taxon>Oligostraca</taxon>
        <taxon>Ostracoda</taxon>
        <taxon>Podocopa</taxon>
        <taxon>Podocopida</taxon>
        <taxon>Darwinulocopina</taxon>
        <taxon>Darwinuloidea</taxon>
        <taxon>Darwinulidae</taxon>
        <taxon>Darwinula</taxon>
    </lineage>
</organism>